<dbReference type="Proteomes" id="UP000020077">
    <property type="component" value="Unassembled WGS sequence"/>
</dbReference>
<gene>
    <name evidence="1" type="ORF">AW09_004218</name>
</gene>
<reference evidence="1 2" key="1">
    <citation type="submission" date="2014-02" db="EMBL/GenBank/DDBJ databases">
        <title>Expanding our view of genomic diversity in Candidatus Accumulibacter clades.</title>
        <authorList>
            <person name="Skennerton C.T."/>
            <person name="Barr J.J."/>
            <person name="Slater F.R."/>
            <person name="Bond P.L."/>
            <person name="Tyson G.W."/>
        </authorList>
    </citation>
    <scope>NUCLEOTIDE SEQUENCE [LARGE SCALE GENOMIC DNA]</scope>
    <source>
        <strain evidence="2">BA-91</strain>
    </source>
</reference>
<name>A0A080LR70_9PROT</name>
<sequence>MLVEHLAIDRIQALLATENLPLYAGLAQLAGDPFENSRQQLAPVTTRRLERARQNACAHRIDELEREILQLAEKLVETEPVGNRCVNLERLASDAAAFVGTYRRHRLQIVMTIGELDQHHAQIARHGHQHLAEILRLRLFLRLKLDLVELRQAIDEISDRFAETLGNFALANRRILHHVVQERCNHSLDIHLPFSDGARHRQRMGDVGFTRQALLPTMRVLAEQIRFSYALDLFRRKIAQAVDEDMECRIVLGKCRLRSVSSHWRCSGQAGCNHGIHDLVLRHRGIAVRPDRG</sequence>
<comment type="caution">
    <text evidence="1">The sequence shown here is derived from an EMBL/GenBank/DDBJ whole genome shotgun (WGS) entry which is preliminary data.</text>
</comment>
<accession>A0A080LR70</accession>
<organism evidence="1 2">
    <name type="scientific">Candidatus Accumulibacter phosphatis</name>
    <dbReference type="NCBI Taxonomy" id="327160"/>
    <lineage>
        <taxon>Bacteria</taxon>
        <taxon>Pseudomonadati</taxon>
        <taxon>Pseudomonadota</taxon>
        <taxon>Betaproteobacteria</taxon>
        <taxon>Candidatus Accumulibacter</taxon>
    </lineage>
</organism>
<proteinExistence type="predicted"/>
<evidence type="ECO:0000313" key="2">
    <source>
        <dbReference type="Proteomes" id="UP000020077"/>
    </source>
</evidence>
<evidence type="ECO:0000313" key="1">
    <source>
        <dbReference type="EMBL" id="KFB70671.1"/>
    </source>
</evidence>
<protein>
    <submittedName>
        <fullName evidence="1">Uncharacterized protein</fullName>
    </submittedName>
</protein>
<dbReference type="AlphaFoldDB" id="A0A080LR70"/>
<dbReference type="EMBL" id="JDVG02000667">
    <property type="protein sequence ID" value="KFB70671.1"/>
    <property type="molecule type" value="Genomic_DNA"/>
</dbReference>